<feature type="domain" description="Myb-like" evidence="2">
    <location>
        <begin position="71"/>
        <end position="131"/>
    </location>
</feature>
<dbReference type="Gene3D" id="1.10.10.60">
    <property type="entry name" value="Homeodomain-like"/>
    <property type="match status" value="1"/>
</dbReference>
<dbReference type="InterPro" id="IPR044822">
    <property type="entry name" value="Myb_DNA-bind_4"/>
</dbReference>
<keyword evidence="5" id="KW-1185">Reference proteome</keyword>
<protein>
    <recommendedName>
        <fullName evidence="2">Myb-like domain-containing protein</fullName>
    </recommendedName>
</protein>
<evidence type="ECO:0000313" key="5">
    <source>
        <dbReference type="Proteomes" id="UP001168821"/>
    </source>
</evidence>
<evidence type="ECO:0000256" key="1">
    <source>
        <dbReference type="SAM" id="MobiDB-lite"/>
    </source>
</evidence>
<dbReference type="AlphaFoldDB" id="A0AA38MT34"/>
<organism evidence="4 5">
    <name type="scientific">Zophobas morio</name>
    <dbReference type="NCBI Taxonomy" id="2755281"/>
    <lineage>
        <taxon>Eukaryota</taxon>
        <taxon>Metazoa</taxon>
        <taxon>Ecdysozoa</taxon>
        <taxon>Arthropoda</taxon>
        <taxon>Hexapoda</taxon>
        <taxon>Insecta</taxon>
        <taxon>Pterygota</taxon>
        <taxon>Neoptera</taxon>
        <taxon>Endopterygota</taxon>
        <taxon>Coleoptera</taxon>
        <taxon>Polyphaga</taxon>
        <taxon>Cucujiformia</taxon>
        <taxon>Tenebrionidae</taxon>
        <taxon>Zophobas</taxon>
    </lineage>
</organism>
<dbReference type="Proteomes" id="UP001168821">
    <property type="component" value="Unassembled WGS sequence"/>
</dbReference>
<name>A0AA38MT34_9CUCU</name>
<gene>
    <name evidence="4" type="ORF">Zmor_001743</name>
    <name evidence="3" type="ORF">Zmor_026034</name>
</gene>
<dbReference type="EMBL" id="JALNTZ010000008">
    <property type="protein sequence ID" value="KAJ3643314.1"/>
    <property type="molecule type" value="Genomic_DNA"/>
</dbReference>
<dbReference type="InterPro" id="IPR001005">
    <property type="entry name" value="SANT/Myb"/>
</dbReference>
<dbReference type="PROSITE" id="PS50090">
    <property type="entry name" value="MYB_LIKE"/>
    <property type="match status" value="1"/>
</dbReference>
<comment type="caution">
    <text evidence="4">The sequence shown here is derived from an EMBL/GenBank/DDBJ whole genome shotgun (WGS) entry which is preliminary data.</text>
</comment>
<proteinExistence type="predicted"/>
<reference evidence="4" key="1">
    <citation type="journal article" date="2023" name="G3 (Bethesda)">
        <title>Whole genome assemblies of Zophobas morio and Tenebrio molitor.</title>
        <authorList>
            <person name="Kaur S."/>
            <person name="Stinson S.A."/>
            <person name="diCenzo G.C."/>
        </authorList>
    </citation>
    <scope>NUCLEOTIDE SEQUENCE</scope>
    <source>
        <strain evidence="4">QUZm001</strain>
    </source>
</reference>
<sequence length="210" mass="24663">MSLIEIICDDEPVDDPSEEKAKLNSLTLNNLSNGGKEEAPSVDKVSQSDMITSAEKSERRSNISSTVITEWSDKETKYLLKKYNKYILHTGHNKKFRTKKELWNHIAYEIQRDLKADKSGFQCENRYKTILRKWRKKEKSNKGKQYINSVGPQLNTNGPNISKKVTVVEENKKKELPDVMWEIFKQKEESRERRHKEKMQLIKSLLQNYI</sequence>
<accession>A0AA38MT34</accession>
<dbReference type="Pfam" id="PF13837">
    <property type="entry name" value="Myb_DNA-bind_4"/>
    <property type="match status" value="1"/>
</dbReference>
<evidence type="ECO:0000313" key="3">
    <source>
        <dbReference type="EMBL" id="KAJ3643314.1"/>
    </source>
</evidence>
<evidence type="ECO:0000259" key="2">
    <source>
        <dbReference type="PROSITE" id="PS50090"/>
    </source>
</evidence>
<evidence type="ECO:0000313" key="4">
    <source>
        <dbReference type="EMBL" id="KAJ3666291.1"/>
    </source>
</evidence>
<dbReference type="EMBL" id="JALNTZ010000001">
    <property type="protein sequence ID" value="KAJ3666291.1"/>
    <property type="molecule type" value="Genomic_DNA"/>
</dbReference>
<feature type="region of interest" description="Disordered" evidence="1">
    <location>
        <begin position="25"/>
        <end position="63"/>
    </location>
</feature>